<comment type="caution">
    <text evidence="9">The sequence shown here is derived from an EMBL/GenBank/DDBJ whole genome shotgun (WGS) entry which is preliminary data.</text>
</comment>
<dbReference type="EMBL" id="DWUQ01000080">
    <property type="protein sequence ID" value="HJD44168.1"/>
    <property type="molecule type" value="Genomic_DNA"/>
</dbReference>
<dbReference type="InterPro" id="IPR003846">
    <property type="entry name" value="SelO"/>
</dbReference>
<evidence type="ECO:0000256" key="5">
    <source>
        <dbReference type="ARBA" id="ARBA00022723"/>
    </source>
</evidence>
<evidence type="ECO:0000256" key="2">
    <source>
        <dbReference type="ARBA" id="ARBA00009747"/>
    </source>
</evidence>
<dbReference type="AlphaFoldDB" id="A0A9D2RJI3"/>
<gene>
    <name evidence="9" type="ORF">H9906_03965</name>
</gene>
<name>A0A9D2RJI3_9BURK</name>
<evidence type="ECO:0000256" key="8">
    <source>
        <dbReference type="ARBA" id="ARBA00022842"/>
    </source>
</evidence>
<sequence length="465" mass="52135">YTRLSPSGVREPKLLHVNERLGNELGLSSELLHSDAMLAVFAGNTELPGGKALAAVYSGHQFGVWAGQLGDGRAHLLGAINSPLGPQELQLKGSGMTPYSRRGDGRAVVRSSVREYLASEAMYALGIPTTRALALVSSPVPVYRERIERAAVVTRVAPTFIRFGSFEHWLNQPEAMSELLRYTVEHFYPELDAQLADDELSLALLNEVTKRTAKLMAQWLTVGFCHGVMNTDNMSIVGLTLDYGPYGFMDGFQANHICNTTDQQGRYAWSNQPSIAHWNLYRLASALTTLGATPEQLEAAMAEYEAEFLRHYQHIMCRKFGLLEWQDDDNLLVDSWWRLLHQARADFTLSFRYLADSAAHPERFLALFEQPEPARQWLQRYHQRLQSDAQSPLTRHALMQQNNPLYVLRNHLAQQAIEGAEQGDMTVFNQLLMVLTQPYTEHSGYAFFAEPPQHGAASIPLSCSS</sequence>
<keyword evidence="5" id="KW-0479">Metal-binding</keyword>
<accession>A0A9D2RJI3</accession>
<dbReference type="Pfam" id="PF02696">
    <property type="entry name" value="SelO"/>
    <property type="match status" value="1"/>
</dbReference>
<dbReference type="PANTHER" id="PTHR12153:SF15">
    <property type="entry name" value="PROTEIN ADENYLYLTRANSFERASE SELO, MITOCHONDRIAL"/>
    <property type="match status" value="1"/>
</dbReference>
<keyword evidence="7" id="KW-0067">ATP-binding</keyword>
<keyword evidence="6" id="KW-0547">Nucleotide-binding</keyword>
<organism evidence="9 10">
    <name type="scientific">Candidatus Paenalcaligenes intestinipullorum</name>
    <dbReference type="NCBI Taxonomy" id="2838718"/>
    <lineage>
        <taxon>Bacteria</taxon>
        <taxon>Pseudomonadati</taxon>
        <taxon>Pseudomonadota</taxon>
        <taxon>Betaproteobacteria</taxon>
        <taxon>Burkholderiales</taxon>
        <taxon>Alcaligenaceae</taxon>
        <taxon>Paenalcaligenes</taxon>
    </lineage>
</organism>
<reference evidence="9" key="2">
    <citation type="submission" date="2021-04" db="EMBL/GenBank/DDBJ databases">
        <authorList>
            <person name="Gilroy R."/>
        </authorList>
    </citation>
    <scope>NUCLEOTIDE SEQUENCE</scope>
    <source>
        <strain evidence="9">9264</strain>
    </source>
</reference>
<dbReference type="GO" id="GO:0005524">
    <property type="term" value="F:ATP binding"/>
    <property type="evidence" value="ECO:0007669"/>
    <property type="project" value="UniProtKB-KW"/>
</dbReference>
<keyword evidence="4" id="KW-0548">Nucleotidyltransferase</keyword>
<protein>
    <submittedName>
        <fullName evidence="9">YdiU family protein</fullName>
    </submittedName>
</protein>
<evidence type="ECO:0000256" key="3">
    <source>
        <dbReference type="ARBA" id="ARBA00022679"/>
    </source>
</evidence>
<dbReference type="HAMAP" id="MF_00692">
    <property type="entry name" value="SelO"/>
    <property type="match status" value="1"/>
</dbReference>
<proteinExistence type="inferred from homology"/>
<feature type="non-terminal residue" evidence="9">
    <location>
        <position position="1"/>
    </location>
</feature>
<dbReference type="GO" id="GO:0016779">
    <property type="term" value="F:nucleotidyltransferase activity"/>
    <property type="evidence" value="ECO:0007669"/>
    <property type="project" value="UniProtKB-KW"/>
</dbReference>
<reference evidence="9" key="1">
    <citation type="journal article" date="2021" name="PeerJ">
        <title>Extensive microbial diversity within the chicken gut microbiome revealed by metagenomics and culture.</title>
        <authorList>
            <person name="Gilroy R."/>
            <person name="Ravi A."/>
            <person name="Getino M."/>
            <person name="Pursley I."/>
            <person name="Horton D.L."/>
            <person name="Alikhan N.F."/>
            <person name="Baker D."/>
            <person name="Gharbi K."/>
            <person name="Hall N."/>
            <person name="Watson M."/>
            <person name="Adriaenssens E.M."/>
            <person name="Foster-Nyarko E."/>
            <person name="Jarju S."/>
            <person name="Secka A."/>
            <person name="Antonio M."/>
            <person name="Oren A."/>
            <person name="Chaudhuri R.R."/>
            <person name="La Ragione R."/>
            <person name="Hildebrand F."/>
            <person name="Pallen M.J."/>
        </authorList>
    </citation>
    <scope>NUCLEOTIDE SEQUENCE</scope>
    <source>
        <strain evidence="9">9264</strain>
    </source>
</reference>
<dbReference type="PANTHER" id="PTHR12153">
    <property type="entry name" value="SELENOPROTEIN O"/>
    <property type="match status" value="1"/>
</dbReference>
<evidence type="ECO:0000313" key="9">
    <source>
        <dbReference type="EMBL" id="HJD44168.1"/>
    </source>
</evidence>
<evidence type="ECO:0000256" key="6">
    <source>
        <dbReference type="ARBA" id="ARBA00022741"/>
    </source>
</evidence>
<evidence type="ECO:0000256" key="7">
    <source>
        <dbReference type="ARBA" id="ARBA00022840"/>
    </source>
</evidence>
<evidence type="ECO:0000256" key="4">
    <source>
        <dbReference type="ARBA" id="ARBA00022695"/>
    </source>
</evidence>
<evidence type="ECO:0000313" key="10">
    <source>
        <dbReference type="Proteomes" id="UP000823889"/>
    </source>
</evidence>
<evidence type="ECO:0000256" key="1">
    <source>
        <dbReference type="ARBA" id="ARBA00001946"/>
    </source>
</evidence>
<keyword evidence="3" id="KW-0808">Transferase</keyword>
<dbReference type="GO" id="GO:0046872">
    <property type="term" value="F:metal ion binding"/>
    <property type="evidence" value="ECO:0007669"/>
    <property type="project" value="UniProtKB-KW"/>
</dbReference>
<comment type="cofactor">
    <cofactor evidence="1">
        <name>Mg(2+)</name>
        <dbReference type="ChEBI" id="CHEBI:18420"/>
    </cofactor>
</comment>
<keyword evidence="8" id="KW-0460">Magnesium</keyword>
<comment type="similarity">
    <text evidence="2">Belongs to the SELO family.</text>
</comment>
<dbReference type="Proteomes" id="UP000823889">
    <property type="component" value="Unassembled WGS sequence"/>
</dbReference>
<dbReference type="NCBIfam" id="NF000658">
    <property type="entry name" value="PRK00029.1"/>
    <property type="match status" value="1"/>
</dbReference>